<accession>A0A562PL51</accession>
<evidence type="ECO:0000256" key="1">
    <source>
        <dbReference type="SAM" id="MobiDB-lite"/>
    </source>
</evidence>
<evidence type="ECO:0000313" key="3">
    <source>
        <dbReference type="EMBL" id="QGZ42379.1"/>
    </source>
</evidence>
<dbReference type="InterPro" id="IPR022236">
    <property type="entry name" value="DUF3761"/>
</dbReference>
<dbReference type="Proteomes" id="UP000315112">
    <property type="component" value="Unassembled WGS sequence"/>
</dbReference>
<protein>
    <submittedName>
        <fullName evidence="3">DUF3761 domain-containing protein</fullName>
    </submittedName>
    <submittedName>
        <fullName evidence="4">Uncharacterized protein DUF3761</fullName>
    </submittedName>
</protein>
<dbReference type="EMBL" id="VLKW01000008">
    <property type="protein sequence ID" value="TWI44940.1"/>
    <property type="molecule type" value="Genomic_DNA"/>
</dbReference>
<dbReference type="AlphaFoldDB" id="A0A562PL51"/>
<feature type="chain" id="PRO_5043949581" evidence="2">
    <location>
        <begin position="21"/>
        <end position="102"/>
    </location>
</feature>
<reference evidence="3 6" key="3">
    <citation type="submission" date="2019-12" db="EMBL/GenBank/DDBJ databases">
        <title>Draft Genome Sequences of Six Type Strains of the Genus Massilia.</title>
        <authorList>
            <person name="Miess H."/>
            <person name="Frediansyah A."/>
            <person name="Goeker M."/>
            <person name="Gross H."/>
        </authorList>
    </citation>
    <scope>NUCLEOTIDE SEQUENCE [LARGE SCALE GENOMIC DNA]</scope>
    <source>
        <strain evidence="3 6">DSM 26639</strain>
    </source>
</reference>
<sequence>MHKPLLSLLAALAFALPAQAQYAPPAPKEAPVQRTHAEPNEQDLQQHGHYRNSKGDDVHSPAASKSGKVPDGASAQCRDGTYSFSRSRRGTCSHHGGVATWL</sequence>
<dbReference type="EMBL" id="CP046904">
    <property type="protein sequence ID" value="QGZ42379.1"/>
    <property type="molecule type" value="Genomic_DNA"/>
</dbReference>
<feature type="signal peptide" evidence="2">
    <location>
        <begin position="1"/>
        <end position="20"/>
    </location>
</feature>
<reference evidence="4" key="2">
    <citation type="submission" date="2019-07" db="EMBL/GenBank/DDBJ databases">
        <authorList>
            <person name="Whitman W."/>
            <person name="Huntemann M."/>
            <person name="Clum A."/>
            <person name="Pillay M."/>
            <person name="Palaniappan K."/>
            <person name="Varghese N."/>
            <person name="Mikhailova N."/>
            <person name="Stamatis D."/>
            <person name="Reddy T."/>
            <person name="Daum C."/>
            <person name="Shapiro N."/>
            <person name="Ivanova N."/>
            <person name="Kyrpides N."/>
            <person name="Woyke T."/>
        </authorList>
    </citation>
    <scope>NUCLEOTIDE SEQUENCE</scope>
    <source>
        <strain evidence="4">CGMCC 1.10685</strain>
    </source>
</reference>
<evidence type="ECO:0000256" key="2">
    <source>
        <dbReference type="SAM" id="SignalP"/>
    </source>
</evidence>
<keyword evidence="2" id="KW-0732">Signal</keyword>
<evidence type="ECO:0000313" key="5">
    <source>
        <dbReference type="Proteomes" id="UP000315112"/>
    </source>
</evidence>
<dbReference type="Proteomes" id="UP000437862">
    <property type="component" value="Chromosome"/>
</dbReference>
<feature type="region of interest" description="Disordered" evidence="1">
    <location>
        <begin position="23"/>
        <end position="102"/>
    </location>
</feature>
<evidence type="ECO:0000313" key="4">
    <source>
        <dbReference type="EMBL" id="TWI44940.1"/>
    </source>
</evidence>
<gene>
    <name evidence="3" type="ORF">GO485_27340</name>
    <name evidence="4" type="ORF">IP92_04115</name>
</gene>
<keyword evidence="6" id="KW-1185">Reference proteome</keyword>
<organism evidence="4 5">
    <name type="scientific">Pseudoduganella flava</name>
    <dbReference type="NCBI Taxonomy" id="871742"/>
    <lineage>
        <taxon>Bacteria</taxon>
        <taxon>Pseudomonadati</taxon>
        <taxon>Pseudomonadota</taxon>
        <taxon>Betaproteobacteria</taxon>
        <taxon>Burkholderiales</taxon>
        <taxon>Oxalobacteraceae</taxon>
        <taxon>Telluria group</taxon>
        <taxon>Pseudoduganella</taxon>
    </lineage>
</organism>
<dbReference type="RefSeq" id="WP_145878531.1">
    <property type="nucleotide sequence ID" value="NZ_CP046904.1"/>
</dbReference>
<dbReference type="Pfam" id="PF12587">
    <property type="entry name" value="DUF3761"/>
    <property type="match status" value="1"/>
</dbReference>
<reference evidence="4 5" key="1">
    <citation type="journal article" date="2015" name="Stand. Genomic Sci.">
        <title>Genomic Encyclopedia of Bacterial and Archaeal Type Strains, Phase III: the genomes of soil and plant-associated and newly described type strains.</title>
        <authorList>
            <person name="Whitman W.B."/>
            <person name="Woyke T."/>
            <person name="Klenk H.P."/>
            <person name="Zhou Y."/>
            <person name="Lilburn T.G."/>
            <person name="Beck B.J."/>
            <person name="De Vos P."/>
            <person name="Vandamme P."/>
            <person name="Eisen J.A."/>
            <person name="Garrity G."/>
            <person name="Hugenholtz P."/>
            <person name="Kyrpides N.C."/>
        </authorList>
    </citation>
    <scope>NUCLEOTIDE SEQUENCE [LARGE SCALE GENOMIC DNA]</scope>
    <source>
        <strain evidence="4 5">CGMCC 1.10685</strain>
    </source>
</reference>
<proteinExistence type="predicted"/>
<name>A0A562PL51_9BURK</name>
<dbReference type="OrthoDB" id="4751721at2"/>
<evidence type="ECO:0000313" key="6">
    <source>
        <dbReference type="Proteomes" id="UP000437862"/>
    </source>
</evidence>